<dbReference type="PROSITE" id="PS00041">
    <property type="entry name" value="HTH_ARAC_FAMILY_1"/>
    <property type="match status" value="1"/>
</dbReference>
<dbReference type="SUPFAM" id="SSF46689">
    <property type="entry name" value="Homeodomain-like"/>
    <property type="match status" value="2"/>
</dbReference>
<dbReference type="Gene3D" id="2.60.120.10">
    <property type="entry name" value="Jelly Rolls"/>
    <property type="match status" value="1"/>
</dbReference>
<accession>A0ABS8D386</accession>
<dbReference type="RefSeq" id="WP_227178606.1">
    <property type="nucleotide sequence ID" value="NZ_JAJBZT010000002.1"/>
</dbReference>
<dbReference type="Proteomes" id="UP001165395">
    <property type="component" value="Unassembled WGS sequence"/>
</dbReference>
<dbReference type="Pfam" id="PF02311">
    <property type="entry name" value="AraC_binding"/>
    <property type="match status" value="1"/>
</dbReference>
<evidence type="ECO:0000313" key="7">
    <source>
        <dbReference type="Proteomes" id="UP001165395"/>
    </source>
</evidence>
<dbReference type="PANTHER" id="PTHR46796">
    <property type="entry name" value="HTH-TYPE TRANSCRIPTIONAL ACTIVATOR RHAS-RELATED"/>
    <property type="match status" value="1"/>
</dbReference>
<evidence type="ECO:0000256" key="3">
    <source>
        <dbReference type="ARBA" id="ARBA00023159"/>
    </source>
</evidence>
<organism evidence="6 7">
    <name type="scientific">Leeia speluncae</name>
    <dbReference type="NCBI Taxonomy" id="2884804"/>
    <lineage>
        <taxon>Bacteria</taxon>
        <taxon>Pseudomonadati</taxon>
        <taxon>Pseudomonadota</taxon>
        <taxon>Betaproteobacteria</taxon>
        <taxon>Neisseriales</taxon>
        <taxon>Leeiaceae</taxon>
        <taxon>Leeia</taxon>
    </lineage>
</organism>
<evidence type="ECO:0000313" key="6">
    <source>
        <dbReference type="EMBL" id="MCB6182655.1"/>
    </source>
</evidence>
<dbReference type="SMART" id="SM00342">
    <property type="entry name" value="HTH_ARAC"/>
    <property type="match status" value="1"/>
</dbReference>
<sequence length="276" mass="31247">MTAKLLTPSEHNFRQSAALPFVDIRVTRDSAACFQKHTHDEFSFGVIDSGRAAYTSQGQHYAIGQGMTVLINPGSVHACNPAKGEYWSYRMLFVDTGWIGDLQSETPGFGSLDYTPFAFNLLGDAKTKSSFDQLYQQLNIADPLGAEEALISFLLNHGFPNVHAQALIRDDRAVRMARELIQDCLCETFSLEEIAKQVGMSRYHLIRRFQQIYGQTPHAYQLDQRILSARQQLKRGAKLSELANQLGFADQSHFQRVFKQRLAVTPRQYQQAFLNH</sequence>
<evidence type="ECO:0000259" key="5">
    <source>
        <dbReference type="PROSITE" id="PS01124"/>
    </source>
</evidence>
<dbReference type="InterPro" id="IPR014710">
    <property type="entry name" value="RmlC-like_jellyroll"/>
</dbReference>
<dbReference type="InterPro" id="IPR018062">
    <property type="entry name" value="HTH_AraC-typ_CS"/>
</dbReference>
<dbReference type="InterPro" id="IPR009057">
    <property type="entry name" value="Homeodomain-like_sf"/>
</dbReference>
<proteinExistence type="predicted"/>
<gene>
    <name evidence="6" type="ORF">LIN78_03695</name>
</gene>
<dbReference type="PRINTS" id="PR00032">
    <property type="entry name" value="HTHARAC"/>
</dbReference>
<dbReference type="InterPro" id="IPR050204">
    <property type="entry name" value="AraC_XylS_family_regulators"/>
</dbReference>
<keyword evidence="3" id="KW-0010">Activator</keyword>
<comment type="caution">
    <text evidence="6">The sequence shown here is derived from an EMBL/GenBank/DDBJ whole genome shotgun (WGS) entry which is preliminary data.</text>
</comment>
<evidence type="ECO:0000256" key="2">
    <source>
        <dbReference type="ARBA" id="ARBA00023125"/>
    </source>
</evidence>
<feature type="domain" description="HTH araC/xylS-type" evidence="5">
    <location>
        <begin position="175"/>
        <end position="272"/>
    </location>
</feature>
<dbReference type="EMBL" id="JAJBZT010000002">
    <property type="protein sequence ID" value="MCB6182655.1"/>
    <property type="molecule type" value="Genomic_DNA"/>
</dbReference>
<dbReference type="Gene3D" id="1.10.10.60">
    <property type="entry name" value="Homeodomain-like"/>
    <property type="match status" value="2"/>
</dbReference>
<reference evidence="6" key="1">
    <citation type="submission" date="2021-10" db="EMBL/GenBank/DDBJ databases">
        <title>The complete genome sequence of Leeia sp. TBRC 13508.</title>
        <authorList>
            <person name="Charoenyingcharoen P."/>
            <person name="Yukphan P."/>
        </authorList>
    </citation>
    <scope>NUCLEOTIDE SEQUENCE</scope>
    <source>
        <strain evidence="6">TBRC 13508</strain>
    </source>
</reference>
<protein>
    <submittedName>
        <fullName evidence="6">AraC family transcriptional regulator</fullName>
    </submittedName>
</protein>
<dbReference type="PANTHER" id="PTHR46796:SF2">
    <property type="entry name" value="TRANSCRIPTIONAL REGULATORY PROTEIN"/>
    <property type="match status" value="1"/>
</dbReference>
<dbReference type="InterPro" id="IPR020449">
    <property type="entry name" value="Tscrpt_reg_AraC-type_HTH"/>
</dbReference>
<dbReference type="Pfam" id="PF12833">
    <property type="entry name" value="HTH_18"/>
    <property type="match status" value="1"/>
</dbReference>
<keyword evidence="7" id="KW-1185">Reference proteome</keyword>
<name>A0ABS8D386_9NEIS</name>
<keyword evidence="2" id="KW-0238">DNA-binding</keyword>
<evidence type="ECO:0000256" key="4">
    <source>
        <dbReference type="ARBA" id="ARBA00023163"/>
    </source>
</evidence>
<dbReference type="InterPro" id="IPR003313">
    <property type="entry name" value="AraC-bd"/>
</dbReference>
<keyword evidence="4" id="KW-0804">Transcription</keyword>
<dbReference type="PROSITE" id="PS01124">
    <property type="entry name" value="HTH_ARAC_FAMILY_2"/>
    <property type="match status" value="1"/>
</dbReference>
<dbReference type="InterPro" id="IPR018060">
    <property type="entry name" value="HTH_AraC"/>
</dbReference>
<keyword evidence="1" id="KW-0805">Transcription regulation</keyword>
<dbReference type="SUPFAM" id="SSF51215">
    <property type="entry name" value="Regulatory protein AraC"/>
    <property type="match status" value="1"/>
</dbReference>
<evidence type="ECO:0000256" key="1">
    <source>
        <dbReference type="ARBA" id="ARBA00023015"/>
    </source>
</evidence>
<dbReference type="InterPro" id="IPR037923">
    <property type="entry name" value="HTH-like"/>
</dbReference>